<dbReference type="eggNOG" id="COG0745">
    <property type="taxonomic scope" value="Bacteria"/>
</dbReference>
<protein>
    <submittedName>
        <fullName evidence="3">Response regulator receiver protein</fullName>
    </submittedName>
</protein>
<dbReference type="Proteomes" id="UP000007844">
    <property type="component" value="Chromosome"/>
</dbReference>
<proteinExistence type="predicted"/>
<dbReference type="InterPro" id="IPR052893">
    <property type="entry name" value="TCS_response_regulator"/>
</dbReference>
<dbReference type="EMBL" id="CP003221">
    <property type="protein sequence ID" value="EGJ50354.1"/>
    <property type="molecule type" value="Genomic_DNA"/>
</dbReference>
<evidence type="ECO:0000256" key="1">
    <source>
        <dbReference type="PROSITE-ProRule" id="PRU00169"/>
    </source>
</evidence>
<dbReference type="AlphaFoldDB" id="F3Z3I2"/>
<dbReference type="InterPro" id="IPR001789">
    <property type="entry name" value="Sig_transdc_resp-reg_receiver"/>
</dbReference>
<dbReference type="PANTHER" id="PTHR44520:SF2">
    <property type="entry name" value="RESPONSE REGULATOR RCP1"/>
    <property type="match status" value="1"/>
</dbReference>
<feature type="modified residue" description="4-aspartylphosphate" evidence="1">
    <location>
        <position position="66"/>
    </location>
</feature>
<feature type="domain" description="Response regulatory" evidence="2">
    <location>
        <begin position="8"/>
        <end position="133"/>
    </location>
</feature>
<organism evidence="3 4">
    <name type="scientific">Desulfocurvibacter africanus subsp. africanus str. Walvis Bay</name>
    <dbReference type="NCBI Taxonomy" id="690850"/>
    <lineage>
        <taxon>Bacteria</taxon>
        <taxon>Pseudomonadati</taxon>
        <taxon>Thermodesulfobacteriota</taxon>
        <taxon>Desulfovibrionia</taxon>
        <taxon>Desulfovibrionales</taxon>
        <taxon>Desulfovibrionaceae</taxon>
        <taxon>Desulfocurvibacter</taxon>
    </lineage>
</organism>
<dbReference type="PROSITE" id="PS50110">
    <property type="entry name" value="RESPONSE_REGULATORY"/>
    <property type="match status" value="1"/>
</dbReference>
<dbReference type="KEGG" id="daf:Desaf_2025"/>
<dbReference type="SUPFAM" id="SSF52172">
    <property type="entry name" value="CheY-like"/>
    <property type="match status" value="1"/>
</dbReference>
<dbReference type="PANTHER" id="PTHR44520">
    <property type="entry name" value="RESPONSE REGULATOR RCP1-RELATED"/>
    <property type="match status" value="1"/>
</dbReference>
<reference evidence="3 4" key="1">
    <citation type="journal article" date="2011" name="J. Bacteriol.">
        <title>Genome sequence of the mercury-methylating and pleomorphic Desulfovibrio africanus Strain Walvis Bay.</title>
        <authorList>
            <person name="Brown S.D."/>
            <person name="Wall J.D."/>
            <person name="Kucken A.M."/>
            <person name="Gilmour C.C."/>
            <person name="Podar M."/>
            <person name="Brandt C.C."/>
            <person name="Teshima H."/>
            <person name="Detter J.C."/>
            <person name="Han C.S."/>
            <person name="Land M.L."/>
            <person name="Lucas S."/>
            <person name="Han J."/>
            <person name="Pennacchio L."/>
            <person name="Nolan M."/>
            <person name="Pitluck S."/>
            <person name="Woyke T."/>
            <person name="Goodwin L."/>
            <person name="Palumbo A.V."/>
            <person name="Elias D.A."/>
        </authorList>
    </citation>
    <scope>NUCLEOTIDE SEQUENCE [LARGE SCALE GENOMIC DNA]</scope>
    <source>
        <strain evidence="3 4">Walvis Bay</strain>
    </source>
</reference>
<evidence type="ECO:0000259" key="2">
    <source>
        <dbReference type="PROSITE" id="PS50110"/>
    </source>
</evidence>
<dbReference type="HOGENOM" id="CLU_000445_69_17_7"/>
<gene>
    <name evidence="3" type="ORF">Desaf_2025</name>
</gene>
<dbReference type="CDD" id="cd17557">
    <property type="entry name" value="REC_Rcp-like"/>
    <property type="match status" value="1"/>
</dbReference>
<accession>F3Z3I2</accession>
<keyword evidence="4" id="KW-1185">Reference proteome</keyword>
<dbReference type="GO" id="GO:0000160">
    <property type="term" value="P:phosphorelay signal transduction system"/>
    <property type="evidence" value="ECO:0007669"/>
    <property type="project" value="InterPro"/>
</dbReference>
<dbReference type="Gene3D" id="3.40.50.2300">
    <property type="match status" value="1"/>
</dbReference>
<dbReference type="STRING" id="690850.Desaf_2025"/>
<keyword evidence="1" id="KW-0597">Phosphoprotein</keyword>
<evidence type="ECO:0000313" key="4">
    <source>
        <dbReference type="Proteomes" id="UP000007844"/>
    </source>
</evidence>
<dbReference type="Pfam" id="PF00072">
    <property type="entry name" value="Response_reg"/>
    <property type="match status" value="1"/>
</dbReference>
<dbReference type="RefSeq" id="WP_014260099.1">
    <property type="nucleotide sequence ID" value="NC_016629.1"/>
</dbReference>
<sequence>MTRERKPVILLIEDNPGDVRLTCKTLEKGKIEAEVVVVKDGAEAMAYLRQRGRSADARLPDIILLDLNLPKKDGREILAEIKQDPQLMVIPVIALTSSKSEDDVVKSYRLQANSYIIKPSSWDEYERVISATLNYWLRIAKLPDR</sequence>
<name>F3Z3I2_DESAF</name>
<evidence type="ECO:0000313" key="3">
    <source>
        <dbReference type="EMBL" id="EGJ50354.1"/>
    </source>
</evidence>
<dbReference type="SMART" id="SM00448">
    <property type="entry name" value="REC"/>
    <property type="match status" value="1"/>
</dbReference>
<dbReference type="InterPro" id="IPR011006">
    <property type="entry name" value="CheY-like_superfamily"/>
</dbReference>